<evidence type="ECO:0000313" key="7">
    <source>
        <dbReference type="EMBL" id="KAG9233229.1"/>
    </source>
</evidence>
<evidence type="ECO:0000256" key="5">
    <source>
        <dbReference type="SAM" id="MobiDB-lite"/>
    </source>
</evidence>
<dbReference type="PANTHER" id="PTHR10782:SF4">
    <property type="entry name" value="TONALLI, ISOFORM E"/>
    <property type="match status" value="1"/>
</dbReference>
<reference evidence="7" key="1">
    <citation type="journal article" date="2021" name="IMA Fungus">
        <title>Genomic characterization of three marine fungi, including Emericellopsis atlantica sp. nov. with signatures of a generalist lifestyle and marine biomass degradation.</title>
        <authorList>
            <person name="Hagestad O.C."/>
            <person name="Hou L."/>
            <person name="Andersen J.H."/>
            <person name="Hansen E.H."/>
            <person name="Altermark B."/>
            <person name="Li C."/>
            <person name="Kuhnert E."/>
            <person name="Cox R.J."/>
            <person name="Crous P.W."/>
            <person name="Spatafora J.W."/>
            <person name="Lail K."/>
            <person name="Amirebrahimi M."/>
            <person name="Lipzen A."/>
            <person name="Pangilinan J."/>
            <person name="Andreopoulos W."/>
            <person name="Hayes R.D."/>
            <person name="Ng V."/>
            <person name="Grigoriev I.V."/>
            <person name="Jackson S.A."/>
            <person name="Sutton T.D.S."/>
            <person name="Dobson A.D.W."/>
            <person name="Rama T."/>
        </authorList>
    </citation>
    <scope>NUCLEOTIDE SEQUENCE</scope>
    <source>
        <strain evidence="7">TRa018bII</strain>
    </source>
</reference>
<dbReference type="InterPro" id="IPR013083">
    <property type="entry name" value="Znf_RING/FYVE/PHD"/>
</dbReference>
<keyword evidence="8" id="KW-1185">Reference proteome</keyword>
<evidence type="ECO:0000256" key="2">
    <source>
        <dbReference type="ARBA" id="ARBA00022771"/>
    </source>
</evidence>
<dbReference type="GO" id="GO:0008270">
    <property type="term" value="F:zinc ion binding"/>
    <property type="evidence" value="ECO:0007669"/>
    <property type="project" value="UniProtKB-KW"/>
</dbReference>
<evidence type="ECO:0000256" key="1">
    <source>
        <dbReference type="ARBA" id="ARBA00022723"/>
    </source>
</evidence>
<dbReference type="EMBL" id="MU251510">
    <property type="protein sequence ID" value="KAG9233229.1"/>
    <property type="molecule type" value="Genomic_DNA"/>
</dbReference>
<organism evidence="7 8">
    <name type="scientific">Amylocarpus encephaloides</name>
    <dbReference type="NCBI Taxonomy" id="45428"/>
    <lineage>
        <taxon>Eukaryota</taxon>
        <taxon>Fungi</taxon>
        <taxon>Dikarya</taxon>
        <taxon>Ascomycota</taxon>
        <taxon>Pezizomycotina</taxon>
        <taxon>Leotiomycetes</taxon>
        <taxon>Helotiales</taxon>
        <taxon>Helotiales incertae sedis</taxon>
        <taxon>Amylocarpus</taxon>
    </lineage>
</organism>
<keyword evidence="2 4" id="KW-0863">Zinc-finger</keyword>
<dbReference type="AlphaFoldDB" id="A0A9P7YGG9"/>
<evidence type="ECO:0000259" key="6">
    <source>
        <dbReference type="PROSITE" id="PS51044"/>
    </source>
</evidence>
<evidence type="ECO:0000256" key="4">
    <source>
        <dbReference type="PROSITE-ProRule" id="PRU00452"/>
    </source>
</evidence>
<dbReference type="InterPro" id="IPR004181">
    <property type="entry name" value="Znf_MIZ"/>
</dbReference>
<feature type="domain" description="SP-RING-type" evidence="6">
    <location>
        <begin position="844"/>
        <end position="937"/>
    </location>
</feature>
<evidence type="ECO:0000313" key="8">
    <source>
        <dbReference type="Proteomes" id="UP000824998"/>
    </source>
</evidence>
<sequence length="1001" mass="113387">MIPQSSTATGQPQRAPTNDSRPPYPSTSIPQTRPTPNRAITSIHPPKRQRTDGPDMPPLKHRVYMIDNRVELLSRELVQQNAIEWPRYQLLKIACEQEDLFYVSLHQIFCIWDQPNHDQIMALPNFPSSNDLVVAFRVLGQLLRNNTSMRDAHKKWFSEFPGPLDYLLKTSAPYREHVKDVGIFLGQLATEWTCMVKLYSKRRYPLLVDEMSSTLNLLSPVLQHVVFTAGWRNLEIEEDFGLQMEEFFQEDRRGHEGLADRMGTDRPPSQKEIYERNSQVRTNYRDICQKSDQARRTAASANTVSTGSLHANVNQPLRTVAGHLQRQDTASPNFMRQSSISPIMGQVPQHATTSSARSSPIRAIPSTMALPVHPSSIAGQPTYSGTSSPIMLQQLSMQSPVQQGLSMQSPPIPQGFTPTVGSNSMPTVYQQQMSRQFPPNNGMTSSNPFPNINAMAHDLGHPPQHLQQMASQGQQPVEQDQRAPHHMSHPSMERVQHNVLEQQRTQHQRQQMQLMAQQQHQIQIQQMRLQRQPQIWQQHLQQNQPRQMQQSPDQLVGSLVTDHRRANSRYNCISTNGQQSLIVNGQANRASRVAHNAIQNNKFSVFKGPIFIPTTNHWRAQPQPCNPDRHALHQAHLRSPRLKVSSLSRIEKPQDDPKSRYYQVVNGFSCGPVLLPHKLPLATFDFTISKEDHDRIAKDRPAEPGKVAVRELGCGILQYRLRSIATKPGVSTCRPSDWVLAETCWPENSFMELDKTPLEMRRKFHHAKDLPIDITHILASKSATTHQLTVASPKCRSDHPDFFYAVEVIEILQHQQVMDMCQQQRIPADQTIDMVKKRLAPVGDDDDFAIVVSDLVLDLADPFTSRIFEIPVRGKSCVHDQCFDLETFLLTRQSKPSKAQQPCLPDVWKCPLCGKDARPSELEVNDFLVSVRAELKERGNLDVKAILIAPDGTWKVKEAPKSRKGTKGPSDPEEDDNTALPIRNALTPTGKKVIEVIDLDD</sequence>
<dbReference type="GO" id="GO:0016925">
    <property type="term" value="P:protein sumoylation"/>
    <property type="evidence" value="ECO:0007669"/>
    <property type="project" value="TreeGrafter"/>
</dbReference>
<dbReference type="GO" id="GO:0000785">
    <property type="term" value="C:chromatin"/>
    <property type="evidence" value="ECO:0007669"/>
    <property type="project" value="TreeGrafter"/>
</dbReference>
<feature type="region of interest" description="Disordered" evidence="5">
    <location>
        <begin position="1"/>
        <end position="58"/>
    </location>
</feature>
<dbReference type="Pfam" id="PF02891">
    <property type="entry name" value="zf-MIZ"/>
    <property type="match status" value="1"/>
</dbReference>
<dbReference type="GO" id="GO:0061665">
    <property type="term" value="F:SUMO ligase activity"/>
    <property type="evidence" value="ECO:0007669"/>
    <property type="project" value="TreeGrafter"/>
</dbReference>
<dbReference type="InterPro" id="IPR018527">
    <property type="entry name" value="Rubredoxin_Fe_BS"/>
</dbReference>
<accession>A0A9P7YGG9</accession>
<feature type="compositionally biased region" description="Polar residues" evidence="5">
    <location>
        <begin position="469"/>
        <end position="478"/>
    </location>
</feature>
<feature type="compositionally biased region" description="Polar residues" evidence="5">
    <location>
        <begin position="299"/>
        <end position="312"/>
    </location>
</feature>
<feature type="region of interest" description="Disordered" evidence="5">
    <location>
        <begin position="257"/>
        <end position="278"/>
    </location>
</feature>
<keyword evidence="3" id="KW-0862">Zinc</keyword>
<feature type="region of interest" description="Disordered" evidence="5">
    <location>
        <begin position="291"/>
        <end position="312"/>
    </location>
</feature>
<dbReference type="PROSITE" id="PS00202">
    <property type="entry name" value="RUBREDOXIN"/>
    <property type="match status" value="1"/>
</dbReference>
<keyword evidence="1" id="KW-0479">Metal-binding</keyword>
<proteinExistence type="predicted"/>
<dbReference type="Proteomes" id="UP000824998">
    <property type="component" value="Unassembled WGS sequence"/>
</dbReference>
<comment type="caution">
    <text evidence="7">The sequence shown here is derived from an EMBL/GenBank/DDBJ whole genome shotgun (WGS) entry which is preliminary data.</text>
</comment>
<feature type="compositionally biased region" description="Basic and acidic residues" evidence="5">
    <location>
        <begin position="257"/>
        <end position="275"/>
    </location>
</feature>
<name>A0A9P7YGG9_9HELO</name>
<evidence type="ECO:0000256" key="3">
    <source>
        <dbReference type="ARBA" id="ARBA00022833"/>
    </source>
</evidence>
<feature type="compositionally biased region" description="Polar residues" evidence="5">
    <location>
        <begin position="1"/>
        <end position="40"/>
    </location>
</feature>
<dbReference type="OrthoDB" id="27975at2759"/>
<gene>
    <name evidence="7" type="ORF">BJ875DRAFT_379042</name>
</gene>
<dbReference type="PANTHER" id="PTHR10782">
    <property type="entry name" value="ZINC FINGER MIZ DOMAIN-CONTAINING PROTEIN"/>
    <property type="match status" value="1"/>
</dbReference>
<feature type="region of interest" description="Disordered" evidence="5">
    <location>
        <begin position="957"/>
        <end position="983"/>
    </location>
</feature>
<dbReference type="Gene3D" id="3.30.40.10">
    <property type="entry name" value="Zinc/RING finger domain, C3HC4 (zinc finger)"/>
    <property type="match status" value="1"/>
</dbReference>
<protein>
    <recommendedName>
        <fullName evidence="6">SP-RING-type domain-containing protein</fullName>
    </recommendedName>
</protein>
<feature type="region of interest" description="Disordered" evidence="5">
    <location>
        <begin position="469"/>
        <end position="491"/>
    </location>
</feature>
<dbReference type="PROSITE" id="PS51044">
    <property type="entry name" value="ZF_SP_RING"/>
    <property type="match status" value="1"/>
</dbReference>